<accession>A0AAE5A7L0</accession>
<evidence type="ECO:0000313" key="1">
    <source>
        <dbReference type="EMBL" id="MDV7265764.1"/>
    </source>
</evidence>
<dbReference type="Proteomes" id="UP001185863">
    <property type="component" value="Unassembled WGS sequence"/>
</dbReference>
<reference evidence="1" key="1">
    <citation type="submission" date="2023-10" db="EMBL/GenBank/DDBJ databases">
        <title>Development of a sustainable strategy for remediation of hydrocarbon-contaminated territories based on the waste exchange concept.</title>
        <authorList>
            <person name="Krivoruchko A."/>
        </authorList>
    </citation>
    <scope>NUCLEOTIDE SEQUENCE</scope>
    <source>
        <strain evidence="1">IEGM 68</strain>
    </source>
</reference>
<dbReference type="InterPro" id="IPR042099">
    <property type="entry name" value="ANL_N_sf"/>
</dbReference>
<dbReference type="RefSeq" id="WP_317743473.1">
    <property type="nucleotide sequence ID" value="NZ_JAWLUP010000031.1"/>
</dbReference>
<dbReference type="EMBL" id="JAWLUP010000031">
    <property type="protein sequence ID" value="MDV7265764.1"/>
    <property type="molecule type" value="Genomic_DNA"/>
</dbReference>
<comment type="caution">
    <text evidence="1">The sequence shown here is derived from an EMBL/GenBank/DDBJ whole genome shotgun (WGS) entry which is preliminary data.</text>
</comment>
<gene>
    <name evidence="1" type="ORF">R4315_14615</name>
</gene>
<dbReference type="AlphaFoldDB" id="A0AAE5A7L0"/>
<name>A0AAE5A7L0_9NOCA</name>
<dbReference type="Gene3D" id="3.40.50.12780">
    <property type="entry name" value="N-terminal domain of ligase-like"/>
    <property type="match status" value="1"/>
</dbReference>
<evidence type="ECO:0000313" key="2">
    <source>
        <dbReference type="Proteomes" id="UP001185863"/>
    </source>
</evidence>
<proteinExistence type="predicted"/>
<sequence length="229" mass="24881">MTRTSMIRATHSNERAAIYGLVATAIGGSEVEYEISWEDHERDREWARTMVARVGIGAEDFVLSITPNHELPWTGPFIRAFRDAGATYVPVEQHGWDTPRFLSVLKRLPITVIFGLPSETLDALTADSEAMSVLTTKPRLIWARPSAYRALRRQNVECLPMSLIGPALGIGLPGSGDAMNVDGTQWQVTSRANRIFVSGAAQRASGLGDLGTGLTGTVERTGSDTLVTL</sequence>
<organism evidence="1 2">
    <name type="scientific">Rhodococcus oxybenzonivorans</name>
    <dbReference type="NCBI Taxonomy" id="1990687"/>
    <lineage>
        <taxon>Bacteria</taxon>
        <taxon>Bacillati</taxon>
        <taxon>Actinomycetota</taxon>
        <taxon>Actinomycetes</taxon>
        <taxon>Mycobacteriales</taxon>
        <taxon>Nocardiaceae</taxon>
        <taxon>Rhodococcus</taxon>
    </lineage>
</organism>
<protein>
    <submittedName>
        <fullName evidence="1">Uncharacterized protein</fullName>
    </submittedName>
</protein>